<organism evidence="1 2">
    <name type="scientific">Idiomarina seosinensis</name>
    <dbReference type="NCBI Taxonomy" id="281739"/>
    <lineage>
        <taxon>Bacteria</taxon>
        <taxon>Pseudomonadati</taxon>
        <taxon>Pseudomonadota</taxon>
        <taxon>Gammaproteobacteria</taxon>
        <taxon>Alteromonadales</taxon>
        <taxon>Idiomarinaceae</taxon>
        <taxon>Idiomarina</taxon>
    </lineage>
</organism>
<dbReference type="OrthoDB" id="6238193at2"/>
<dbReference type="RefSeq" id="WP_126783621.1">
    <property type="nucleotide sequence ID" value="NZ_PIQF01000001.1"/>
</dbReference>
<accession>A0A432ZHE2</accession>
<gene>
    <name evidence="1" type="ORF">CWI81_02375</name>
</gene>
<evidence type="ECO:0000313" key="1">
    <source>
        <dbReference type="EMBL" id="RUO77349.1"/>
    </source>
</evidence>
<comment type="caution">
    <text evidence="1">The sequence shown here is derived from an EMBL/GenBank/DDBJ whole genome shotgun (WGS) entry which is preliminary data.</text>
</comment>
<dbReference type="Pfam" id="PF11993">
    <property type="entry name" value="VC2046"/>
    <property type="match status" value="1"/>
</dbReference>
<dbReference type="AlphaFoldDB" id="A0A432ZHE2"/>
<dbReference type="InterPro" id="IPR021879">
    <property type="entry name" value="VC2046_fam"/>
</dbReference>
<evidence type="ECO:0000313" key="2">
    <source>
        <dbReference type="Proteomes" id="UP000287908"/>
    </source>
</evidence>
<dbReference type="Proteomes" id="UP000287908">
    <property type="component" value="Unassembled WGS sequence"/>
</dbReference>
<name>A0A432ZHE2_9GAMM</name>
<protein>
    <submittedName>
        <fullName evidence="1">Uncharacterized protein</fullName>
    </submittedName>
</protein>
<proteinExistence type="predicted"/>
<sequence>MAEVSSSSSVSAYQFFDQQAGDALGQGHGGEFALWLAAMGEQPVVEPTSTETNWQRTIGAAKARPLGYNEAFALSAGVYQSSSQLSDFKLHDALHPQPLIANSDPQRLPLELIANLDWQTLQRRKRQKQPQELPKQRHDPARLYDVLQQLGIEPKQQLM</sequence>
<dbReference type="EMBL" id="PIQF01000001">
    <property type="protein sequence ID" value="RUO77349.1"/>
    <property type="molecule type" value="Genomic_DNA"/>
</dbReference>
<reference evidence="1 2" key="1">
    <citation type="journal article" date="2011" name="Front. Microbiol.">
        <title>Genomic signatures of strain selection and enhancement in Bacillus atrophaeus var. globigii, a historical biowarfare simulant.</title>
        <authorList>
            <person name="Gibbons H.S."/>
            <person name="Broomall S.M."/>
            <person name="McNew L.A."/>
            <person name="Daligault H."/>
            <person name="Chapman C."/>
            <person name="Bruce D."/>
            <person name="Karavis M."/>
            <person name="Krepps M."/>
            <person name="McGregor P.A."/>
            <person name="Hong C."/>
            <person name="Park K.H."/>
            <person name="Akmal A."/>
            <person name="Feldman A."/>
            <person name="Lin J.S."/>
            <person name="Chang W.E."/>
            <person name="Higgs B.W."/>
            <person name="Demirev P."/>
            <person name="Lindquist J."/>
            <person name="Liem A."/>
            <person name="Fochler E."/>
            <person name="Read T.D."/>
            <person name="Tapia R."/>
            <person name="Johnson S."/>
            <person name="Bishop-Lilly K.A."/>
            <person name="Detter C."/>
            <person name="Han C."/>
            <person name="Sozhamannan S."/>
            <person name="Rosenzweig C.N."/>
            <person name="Skowronski E.W."/>
        </authorList>
    </citation>
    <scope>NUCLEOTIDE SEQUENCE [LARGE SCALE GENOMIC DNA]</scope>
    <source>
        <strain evidence="1 2">CL-SP19</strain>
    </source>
</reference>
<keyword evidence="2" id="KW-1185">Reference proteome</keyword>